<comment type="caution">
    <text evidence="1">The sequence shown here is derived from an EMBL/GenBank/DDBJ whole genome shotgun (WGS) entry which is preliminary data.</text>
</comment>
<dbReference type="HOGENOM" id="CLU_2851284_0_0_1"/>
<reference evidence="1 2" key="1">
    <citation type="journal article" date="2013" name="Nat. Commun.">
        <title>The evolution and pathogenic mechanisms of the rice sheath blight pathogen.</title>
        <authorList>
            <person name="Zheng A."/>
            <person name="Lin R."/>
            <person name="Xu L."/>
            <person name="Qin P."/>
            <person name="Tang C."/>
            <person name="Ai P."/>
            <person name="Zhang D."/>
            <person name="Liu Y."/>
            <person name="Sun Z."/>
            <person name="Feng H."/>
            <person name="Wang Y."/>
            <person name="Chen Y."/>
            <person name="Liang X."/>
            <person name="Fu R."/>
            <person name="Li Q."/>
            <person name="Zhang J."/>
            <person name="Yu X."/>
            <person name="Xie Z."/>
            <person name="Ding L."/>
            <person name="Guan P."/>
            <person name="Tang J."/>
            <person name="Liang Y."/>
            <person name="Wang S."/>
            <person name="Deng Q."/>
            <person name="Li S."/>
            <person name="Zhu J."/>
            <person name="Wang L."/>
            <person name="Liu H."/>
            <person name="Li P."/>
        </authorList>
    </citation>
    <scope>NUCLEOTIDE SEQUENCE [LARGE SCALE GENOMIC DNA]</scope>
    <source>
        <strain evidence="2">AG-1 IA</strain>
    </source>
</reference>
<gene>
    <name evidence="1" type="ORF">AG1IA_07264</name>
</gene>
<keyword evidence="2" id="KW-1185">Reference proteome</keyword>
<protein>
    <submittedName>
        <fullName evidence="1">Uncharacterized protein</fullName>
    </submittedName>
</protein>
<dbReference type="EMBL" id="AFRT01002072">
    <property type="protein sequence ID" value="ELU38719.1"/>
    <property type="molecule type" value="Genomic_DNA"/>
</dbReference>
<evidence type="ECO:0000313" key="2">
    <source>
        <dbReference type="Proteomes" id="UP000011668"/>
    </source>
</evidence>
<dbReference type="Proteomes" id="UP000011668">
    <property type="component" value="Unassembled WGS sequence"/>
</dbReference>
<organism evidence="1 2">
    <name type="scientific">Thanatephorus cucumeris (strain AG1-IA)</name>
    <name type="common">Rice sheath blight fungus</name>
    <name type="synonym">Rhizoctonia solani</name>
    <dbReference type="NCBI Taxonomy" id="983506"/>
    <lineage>
        <taxon>Eukaryota</taxon>
        <taxon>Fungi</taxon>
        <taxon>Dikarya</taxon>
        <taxon>Basidiomycota</taxon>
        <taxon>Agaricomycotina</taxon>
        <taxon>Agaricomycetes</taxon>
        <taxon>Cantharellales</taxon>
        <taxon>Ceratobasidiaceae</taxon>
        <taxon>Rhizoctonia</taxon>
        <taxon>Rhizoctonia solani AG-1</taxon>
    </lineage>
</organism>
<dbReference type="AlphaFoldDB" id="L8WQV1"/>
<name>L8WQV1_THACA</name>
<sequence>MYQSGGSRKRKGLSDSCTIVGVDPFEITWPSTRHRPGPADGRIEQRARCIFSPSLVPFTTSPVIR</sequence>
<proteinExistence type="predicted"/>
<evidence type="ECO:0000313" key="1">
    <source>
        <dbReference type="EMBL" id="ELU38719.1"/>
    </source>
</evidence>
<accession>L8WQV1</accession>